<dbReference type="PANTHER" id="PTHR11266">
    <property type="entry name" value="PEROXISOMAL MEMBRANE PROTEIN 2, PXMP2 MPV17"/>
    <property type="match status" value="1"/>
</dbReference>
<sequence>MLMRSSFFAAALLFGSAQGTKVFAPSPALGVVRLTAAAASARSMFASSRAASERPISTVRLKKATRDASVGQSGSSSSNFDRNYLARSALCSCLLRGGSDILSQALGRGELDLTHAAAMGTVGLLFSGIIGAAWLALLESRLGSGTESRDIVRKAAVDYCFFAPLANSIYLLFVPMLCALSEPGTFDMTSSLCHSASMWQANFGSAMQLEAEIFVPFNLVAFRLIPPPLRPQAQACMCCAYTLGLSSLC</sequence>
<evidence type="ECO:0000256" key="1">
    <source>
        <dbReference type="ARBA" id="ARBA00004141"/>
    </source>
</evidence>
<gene>
    <name evidence="8" type="ORF">CBRE1094_LOCUS9252</name>
</gene>
<comment type="subcellular location">
    <subcellularLocation>
        <location evidence="1">Membrane</location>
        <topology evidence="1">Multi-pass membrane protein</topology>
    </subcellularLocation>
</comment>
<dbReference type="GO" id="GO:0016020">
    <property type="term" value="C:membrane"/>
    <property type="evidence" value="ECO:0007669"/>
    <property type="project" value="UniProtKB-SubCell"/>
</dbReference>
<evidence type="ECO:0000256" key="3">
    <source>
        <dbReference type="ARBA" id="ARBA00022692"/>
    </source>
</evidence>
<evidence type="ECO:0000256" key="6">
    <source>
        <dbReference type="RuleBase" id="RU363053"/>
    </source>
</evidence>
<feature type="signal peptide" evidence="7">
    <location>
        <begin position="1"/>
        <end position="19"/>
    </location>
</feature>
<evidence type="ECO:0000256" key="5">
    <source>
        <dbReference type="ARBA" id="ARBA00023136"/>
    </source>
</evidence>
<keyword evidence="3 6" id="KW-0812">Transmembrane</keyword>
<feature type="transmembrane region" description="Helical" evidence="6">
    <location>
        <begin position="159"/>
        <end position="177"/>
    </location>
</feature>
<evidence type="ECO:0000256" key="2">
    <source>
        <dbReference type="ARBA" id="ARBA00006824"/>
    </source>
</evidence>
<feature type="transmembrane region" description="Helical" evidence="6">
    <location>
        <begin position="116"/>
        <end position="138"/>
    </location>
</feature>
<evidence type="ECO:0000256" key="4">
    <source>
        <dbReference type="ARBA" id="ARBA00022989"/>
    </source>
</evidence>
<dbReference type="EMBL" id="HBGU01017075">
    <property type="protein sequence ID" value="CAD9427066.1"/>
    <property type="molecule type" value="Transcribed_RNA"/>
</dbReference>
<keyword evidence="5 6" id="KW-0472">Membrane</keyword>
<dbReference type="InterPro" id="IPR007248">
    <property type="entry name" value="Mpv17_PMP22"/>
</dbReference>
<accession>A0A7S2CJA8</accession>
<evidence type="ECO:0000313" key="8">
    <source>
        <dbReference type="EMBL" id="CAD9427066.1"/>
    </source>
</evidence>
<name>A0A7S2CJA8_9EUKA</name>
<reference evidence="8" key="1">
    <citation type="submission" date="2021-01" db="EMBL/GenBank/DDBJ databases">
        <authorList>
            <person name="Corre E."/>
            <person name="Pelletier E."/>
            <person name="Niang G."/>
            <person name="Scheremetjew M."/>
            <person name="Finn R."/>
            <person name="Kale V."/>
            <person name="Holt S."/>
            <person name="Cochrane G."/>
            <person name="Meng A."/>
            <person name="Brown T."/>
            <person name="Cohen L."/>
        </authorList>
    </citation>
    <scope>NUCLEOTIDE SEQUENCE</scope>
    <source>
        <strain evidence="8">UTEX LB 985</strain>
    </source>
</reference>
<keyword evidence="4 6" id="KW-1133">Transmembrane helix</keyword>
<evidence type="ECO:0008006" key="9">
    <source>
        <dbReference type="Google" id="ProtNLM"/>
    </source>
</evidence>
<keyword evidence="7" id="KW-0732">Signal</keyword>
<dbReference type="AlphaFoldDB" id="A0A7S2CJA8"/>
<organism evidence="8">
    <name type="scientific">Haptolina brevifila</name>
    <dbReference type="NCBI Taxonomy" id="156173"/>
    <lineage>
        <taxon>Eukaryota</taxon>
        <taxon>Haptista</taxon>
        <taxon>Haptophyta</taxon>
        <taxon>Prymnesiophyceae</taxon>
        <taxon>Prymnesiales</taxon>
        <taxon>Prymnesiaceae</taxon>
        <taxon>Haptolina</taxon>
    </lineage>
</organism>
<comment type="similarity">
    <text evidence="2 6">Belongs to the peroxisomal membrane protein PXMP2/4 family.</text>
</comment>
<evidence type="ECO:0000256" key="7">
    <source>
        <dbReference type="SAM" id="SignalP"/>
    </source>
</evidence>
<dbReference type="GO" id="GO:0005737">
    <property type="term" value="C:cytoplasm"/>
    <property type="evidence" value="ECO:0007669"/>
    <property type="project" value="TreeGrafter"/>
</dbReference>
<protein>
    <recommendedName>
        <fullName evidence="9">Protein RFT1 homolog</fullName>
    </recommendedName>
</protein>
<feature type="chain" id="PRO_5031342658" description="Protein RFT1 homolog" evidence="7">
    <location>
        <begin position="20"/>
        <end position="249"/>
    </location>
</feature>
<proteinExistence type="inferred from homology"/>